<dbReference type="FunFam" id="1.10.1200.10:FF:000005">
    <property type="entry name" value="Nonribosomal peptide synthetase 1"/>
    <property type="match status" value="1"/>
</dbReference>
<dbReference type="NCBIfam" id="TIGR01733">
    <property type="entry name" value="AA-adenyl-dom"/>
    <property type="match status" value="1"/>
</dbReference>
<dbReference type="FunFam" id="3.40.50.12780:FF:000012">
    <property type="entry name" value="Non-ribosomal peptide synthetase"/>
    <property type="match status" value="1"/>
</dbReference>
<dbReference type="InterPro" id="IPR020806">
    <property type="entry name" value="PKS_PP-bd"/>
</dbReference>
<dbReference type="PANTHER" id="PTHR45527:SF1">
    <property type="entry name" value="FATTY ACID SYNTHASE"/>
    <property type="match status" value="1"/>
</dbReference>
<proteinExistence type="inferred from homology"/>
<keyword evidence="4" id="KW-0597">Phosphoprotein</keyword>
<dbReference type="Pfam" id="PF00501">
    <property type="entry name" value="AMP-binding"/>
    <property type="match status" value="1"/>
</dbReference>
<dbReference type="PANTHER" id="PTHR45527">
    <property type="entry name" value="NONRIBOSOMAL PEPTIDE SYNTHETASE"/>
    <property type="match status" value="1"/>
</dbReference>
<evidence type="ECO:0000256" key="1">
    <source>
        <dbReference type="ARBA" id="ARBA00001957"/>
    </source>
</evidence>
<accession>A0A923G0A9</accession>
<dbReference type="PROSITE" id="PS00455">
    <property type="entry name" value="AMP_BINDING"/>
    <property type="match status" value="1"/>
</dbReference>
<dbReference type="InterPro" id="IPR036736">
    <property type="entry name" value="ACP-like_sf"/>
</dbReference>
<dbReference type="Gene3D" id="3.30.559.10">
    <property type="entry name" value="Chloramphenicol acetyltransferase-like domain"/>
    <property type="match status" value="2"/>
</dbReference>
<dbReference type="Gene3D" id="2.30.38.10">
    <property type="entry name" value="Luciferase, Domain 3"/>
    <property type="match status" value="1"/>
</dbReference>
<dbReference type="Gene3D" id="1.10.1200.10">
    <property type="entry name" value="ACP-like"/>
    <property type="match status" value="2"/>
</dbReference>
<sequence>MSSIAIEGFRPALQQNAHWSHASGRDATLFLTFSLPEGTDPSRLRTTLEQVLEQHEILRTRLVASPGMQLPVQVIAEQLLIDWREVADDLPQHALHSLLGAALAEASLAVALTQATPPRACLALPAANADHTTLQLLLQQWQALYQGLPADEEAVQFADFAEWQFEHLGSSDSDAGRAFWQRQQADAADQYLVQHPFQRGEAALPAQPACLARTPDAAFQDHIGSALAGLDAPAEALFGWCWALLLKRHLGQPQVLLGWAHDGRNSATTNAQGPYGKRLPLHLQPDDQDTLANALAGFTQLLEQARTWQEEWPAQAQDTPFGFRLRQPLASAWPVLAVHGETCAHALLLEVLEQPEGFAFHLHYDAARLDADAAGLLLDQFLTLALQASAASQRALGEASGISAAHQDWLAALNRTEVRQQPPALLHQLFEQQVAARPEAIAVRHGDAQLSYQALEARANQLAHQLRDAGLAPGQAVGLFMGRGLDAIVGILGILKAGGAYLPLDPSYPAERLSDVLEQTRANLLLSLSSLETQLPKGDYRTLWLDRLAEHDLPTQRPQPLNDGDSLAYLIFTSGSTGRPKGVMVSHRNAVHSTAARLLAYQEPLQAFLLVSGLAFDSSVAGLFWTLAQGGELCLPQDDQVQDALALGRLIGARRISHTLMLPSLYGQVLEQAADQLGSLRCAIVAGEACPASLARQHRQQCAQAQLYNEYGPTEGTVWCSYYRAQGDEQGVLPIGKAIANMQMYVLDAQLRPVAAGVSGEIYLSGAGITQGYLGRPDLTAERFLDNPLNPAGSLLYRSGDLGRVNAQGDIEFLGRIDDQVKIRGFRIELGEIEARLLNHPGVREAAVVARANDTGDNELVAYVVARDACPGATALQAHLGLHMPEHMVPKTYVMLAAFPLTPNGKLDRKALPAPVRERRASYRAPATEREATLAALWAEVLGVEQVGLDDNFFELGGHSLTATRLVSRLRSSLGLEVPVRALFQHPTLGAFVEQALPRAEASTLPPIRAQRREAPVPLSYAQERLWLFDRLHPGSTTYNVPEAVRLRGALDLPALERCFSVLLQRHESLRTTFALDGDLPVQRVRAAEDFALGLIDLGRLPEAQRSARLGQELQAQAAHRFDLEHGPLLRAGLVRLADDEHVLWLTLHHIAFDGWSMRVFTRELIALYSAFSHGQDSPLAEPQLQYADFAQWQRRELSQAALKPQLDFWLGHLGEDRSLLQLPCMLPRPALPSHRGAEHSLMLGPQLAQALHAYSREQGCTLFMTLLAAFNVLLAGHSQQSAIRIGIPIANRHHQELEGLVGFFVNTLALRTDLAGNPRFDSVLHQVRDNLLHAHANQDLPFEQLLQALPGAQQHSAPLIQVMFDLHQERNLRSSAFGDLSIEPLSEDHGKRSTLFDLMLDVSEREQGLIATFTYSTDLFEPASIEALGEDLQALLEALPGQPAPSFEALVQRLRPQPAAHAGQQPEAREQVAQLVREVLELQTLDEQAHFFEVGGSSLKAVLLCARVQQLWGTQVPAHLVFLNPRLDDLLNVLSRYSHACP</sequence>
<comment type="cofactor">
    <cofactor evidence="1">
        <name>pantetheine 4'-phosphate</name>
        <dbReference type="ChEBI" id="CHEBI:47942"/>
    </cofactor>
</comment>
<evidence type="ECO:0000313" key="6">
    <source>
        <dbReference type="EMBL" id="MBC3442562.1"/>
    </source>
</evidence>
<dbReference type="GO" id="GO:0043041">
    <property type="term" value="P:amino acid activation for nonribosomal peptide biosynthetic process"/>
    <property type="evidence" value="ECO:0007669"/>
    <property type="project" value="TreeGrafter"/>
</dbReference>
<dbReference type="GO" id="GO:0044550">
    <property type="term" value="P:secondary metabolite biosynthetic process"/>
    <property type="evidence" value="ECO:0007669"/>
    <property type="project" value="UniProtKB-ARBA"/>
</dbReference>
<dbReference type="GO" id="GO:0031177">
    <property type="term" value="F:phosphopantetheine binding"/>
    <property type="evidence" value="ECO:0007669"/>
    <property type="project" value="InterPro"/>
</dbReference>
<dbReference type="Pfam" id="PF00668">
    <property type="entry name" value="Condensation"/>
    <property type="match status" value="2"/>
</dbReference>
<dbReference type="InterPro" id="IPR010071">
    <property type="entry name" value="AA_adenyl_dom"/>
</dbReference>
<dbReference type="PROSITE" id="PS50075">
    <property type="entry name" value="CARRIER"/>
    <property type="match status" value="2"/>
</dbReference>
<dbReference type="GO" id="GO:0005829">
    <property type="term" value="C:cytosol"/>
    <property type="evidence" value="ECO:0007669"/>
    <property type="project" value="TreeGrafter"/>
</dbReference>
<dbReference type="FunFam" id="3.30.300.30:FF:000010">
    <property type="entry name" value="Enterobactin synthetase component F"/>
    <property type="match status" value="1"/>
</dbReference>
<dbReference type="Pfam" id="PF00550">
    <property type="entry name" value="PP-binding"/>
    <property type="match status" value="2"/>
</dbReference>
<dbReference type="PROSITE" id="PS00012">
    <property type="entry name" value="PHOSPHOPANTETHEINE"/>
    <property type="match status" value="2"/>
</dbReference>
<evidence type="ECO:0000256" key="4">
    <source>
        <dbReference type="ARBA" id="ARBA00022553"/>
    </source>
</evidence>
<dbReference type="InterPro" id="IPR006162">
    <property type="entry name" value="Ppantetheine_attach_site"/>
</dbReference>
<dbReference type="InterPro" id="IPR023213">
    <property type="entry name" value="CAT-like_dom_sf"/>
</dbReference>
<evidence type="ECO:0000313" key="7">
    <source>
        <dbReference type="EMBL" id="MBV4535604.1"/>
    </source>
</evidence>
<dbReference type="SUPFAM" id="SSF56801">
    <property type="entry name" value="Acetyl-CoA synthetase-like"/>
    <property type="match status" value="1"/>
</dbReference>
<evidence type="ECO:0000256" key="3">
    <source>
        <dbReference type="ARBA" id="ARBA00022450"/>
    </source>
</evidence>
<dbReference type="RefSeq" id="WP_186556093.1">
    <property type="nucleotide sequence ID" value="NZ_JABWRE020000001.1"/>
</dbReference>
<dbReference type="EMBL" id="JABWRE020000001">
    <property type="protein sequence ID" value="MBV4535604.1"/>
    <property type="molecule type" value="Genomic_DNA"/>
</dbReference>
<dbReference type="InterPro" id="IPR009081">
    <property type="entry name" value="PP-bd_ACP"/>
</dbReference>
<organism evidence="6">
    <name type="scientific">Pseudomonas urmiensis</name>
    <dbReference type="NCBI Taxonomy" id="2745493"/>
    <lineage>
        <taxon>Bacteria</taxon>
        <taxon>Pseudomonadati</taxon>
        <taxon>Pseudomonadota</taxon>
        <taxon>Gammaproteobacteria</taxon>
        <taxon>Pseudomonadales</taxon>
        <taxon>Pseudomonadaceae</taxon>
        <taxon>Pseudomonas</taxon>
    </lineage>
</organism>
<comment type="similarity">
    <text evidence="2">Belongs to the ATP-dependent AMP-binding enzyme family.</text>
</comment>
<dbReference type="SUPFAM" id="SSF52777">
    <property type="entry name" value="CoA-dependent acyltransferases"/>
    <property type="match status" value="4"/>
</dbReference>
<gene>
    <name evidence="7" type="ORF">HU737_006410</name>
    <name evidence="6" type="ORF">HU737_17870</name>
</gene>
<evidence type="ECO:0000256" key="2">
    <source>
        <dbReference type="ARBA" id="ARBA00006432"/>
    </source>
</evidence>
<reference evidence="6" key="1">
    <citation type="journal article" date="2020" name="Microorganisms">
        <title>Reliable Identification of Environmental Pseudomonas Isolates Using the rpoD Gene.</title>
        <authorList>
            <consortium name="The Broad Institute Genome Sequencing Platform"/>
            <person name="Girard L."/>
            <person name="Lood C."/>
            <person name="Rokni-Zadeh H."/>
            <person name="van Noort V."/>
            <person name="Lavigne R."/>
            <person name="De Mot R."/>
        </authorList>
    </citation>
    <scope>NUCLEOTIDE SEQUENCE</scope>
    <source>
        <strain evidence="6">SWRI10</strain>
    </source>
</reference>
<dbReference type="CDD" id="cd19531">
    <property type="entry name" value="LCL_NRPS-like"/>
    <property type="match status" value="1"/>
</dbReference>
<dbReference type="EMBL" id="JABWRE010000014">
    <property type="protein sequence ID" value="MBC3442562.1"/>
    <property type="molecule type" value="Genomic_DNA"/>
</dbReference>
<dbReference type="GO" id="GO:0003824">
    <property type="term" value="F:catalytic activity"/>
    <property type="evidence" value="ECO:0007669"/>
    <property type="project" value="InterPro"/>
</dbReference>
<dbReference type="InterPro" id="IPR000873">
    <property type="entry name" value="AMP-dep_synth/lig_dom"/>
</dbReference>
<comment type="caution">
    <text evidence="6">The sequence shown here is derived from an EMBL/GenBank/DDBJ whole genome shotgun (WGS) entry which is preliminary data.</text>
</comment>
<dbReference type="InterPro" id="IPR025110">
    <property type="entry name" value="AMP-bd_C"/>
</dbReference>
<dbReference type="InterPro" id="IPR045851">
    <property type="entry name" value="AMP-bd_C_sf"/>
</dbReference>
<dbReference type="Gene3D" id="3.30.300.30">
    <property type="match status" value="1"/>
</dbReference>
<feature type="domain" description="Carrier" evidence="5">
    <location>
        <begin position="1464"/>
        <end position="1539"/>
    </location>
</feature>
<protein>
    <submittedName>
        <fullName evidence="6">Amino acid adenylation domain-containing protein</fullName>
    </submittedName>
</protein>
<dbReference type="FunFam" id="3.40.50.980:FF:000001">
    <property type="entry name" value="Non-ribosomal peptide synthetase"/>
    <property type="match status" value="1"/>
</dbReference>
<dbReference type="InterPro" id="IPR001242">
    <property type="entry name" value="Condensation_dom"/>
</dbReference>
<dbReference type="Gene3D" id="3.40.50.980">
    <property type="match status" value="2"/>
</dbReference>
<dbReference type="SUPFAM" id="SSF47336">
    <property type="entry name" value="ACP-like"/>
    <property type="match status" value="2"/>
</dbReference>
<dbReference type="InterPro" id="IPR020845">
    <property type="entry name" value="AMP-binding_CS"/>
</dbReference>
<feature type="domain" description="Carrier" evidence="5">
    <location>
        <begin position="925"/>
        <end position="1000"/>
    </location>
</feature>
<dbReference type="Proteomes" id="UP000599879">
    <property type="component" value="Unassembled WGS sequence"/>
</dbReference>
<dbReference type="FunFam" id="3.30.559.10:FF:000012">
    <property type="entry name" value="Non-ribosomal peptide synthetase"/>
    <property type="match status" value="1"/>
</dbReference>
<name>A0A923G0A9_9PSED</name>
<dbReference type="Gene3D" id="3.30.559.30">
    <property type="entry name" value="Nonribosomal peptide synthetase, condensation domain"/>
    <property type="match status" value="2"/>
</dbReference>
<dbReference type="CDD" id="cd05930">
    <property type="entry name" value="A_NRPS"/>
    <property type="match status" value="1"/>
</dbReference>
<evidence type="ECO:0000259" key="5">
    <source>
        <dbReference type="PROSITE" id="PS50075"/>
    </source>
</evidence>
<reference evidence="7" key="3">
    <citation type="submission" date="2021-06" db="EMBL/GenBank/DDBJ databases">
        <title>Updating the genus Pseudomonas: Description of 43 new species and partition of the Pseudomonas putida group.</title>
        <authorList>
            <person name="Girard L."/>
            <person name="Lood C."/>
            <person name="Vandamme P."/>
            <person name="Rokni-Zadeh H."/>
            <person name="Van Noort V."/>
            <person name="Hofte M."/>
            <person name="Lavigne R."/>
            <person name="De Mot R."/>
        </authorList>
    </citation>
    <scope>NUCLEOTIDE SEQUENCE</scope>
    <source>
        <strain evidence="7">SWRI10</strain>
    </source>
</reference>
<dbReference type="SMART" id="SM00823">
    <property type="entry name" value="PKS_PP"/>
    <property type="match status" value="2"/>
</dbReference>
<keyword evidence="3" id="KW-0596">Phosphopantetheine</keyword>
<dbReference type="Pfam" id="PF13193">
    <property type="entry name" value="AMP-binding_C"/>
    <property type="match status" value="1"/>
</dbReference>
<reference evidence="6" key="2">
    <citation type="submission" date="2020-07" db="EMBL/GenBank/DDBJ databases">
        <authorList>
            <person name="Lood C."/>
            <person name="Girard L."/>
        </authorList>
    </citation>
    <scope>NUCLEOTIDE SEQUENCE</scope>
    <source>
        <strain evidence="6">SWRI10</strain>
    </source>
</reference>